<proteinExistence type="predicted"/>
<accession>A0A8T9Q897</accession>
<dbReference type="AlphaFoldDB" id="A0A8T9Q897"/>
<keyword evidence="1" id="KW-0472">Membrane</keyword>
<organism evidence="2 3">
    <name type="scientific">Hymenobacter cellulosilyticus</name>
    <dbReference type="NCBI Taxonomy" id="2932248"/>
    <lineage>
        <taxon>Bacteria</taxon>
        <taxon>Pseudomonadati</taxon>
        <taxon>Bacteroidota</taxon>
        <taxon>Cytophagia</taxon>
        <taxon>Cytophagales</taxon>
        <taxon>Hymenobacteraceae</taxon>
        <taxon>Hymenobacter</taxon>
    </lineage>
</organism>
<gene>
    <name evidence="2" type="ORF">MUN79_05245</name>
</gene>
<evidence type="ECO:0000256" key="1">
    <source>
        <dbReference type="SAM" id="Phobius"/>
    </source>
</evidence>
<keyword evidence="1" id="KW-0812">Transmembrane</keyword>
<evidence type="ECO:0000313" key="2">
    <source>
        <dbReference type="EMBL" id="UOQ73365.1"/>
    </source>
</evidence>
<keyword evidence="3" id="KW-1185">Reference proteome</keyword>
<protein>
    <submittedName>
        <fullName evidence="2">Uncharacterized protein</fullName>
    </submittedName>
</protein>
<reference evidence="2" key="1">
    <citation type="submission" date="2022-04" db="EMBL/GenBank/DDBJ databases">
        <title>Hymenobacter sp. isolated from the air.</title>
        <authorList>
            <person name="Won M."/>
            <person name="Lee C.-M."/>
            <person name="Woen H.-Y."/>
            <person name="Kwon S.-W."/>
        </authorList>
    </citation>
    <scope>NUCLEOTIDE SEQUENCE</scope>
    <source>
        <strain evidence="2">5116S-3</strain>
    </source>
</reference>
<evidence type="ECO:0000313" key="3">
    <source>
        <dbReference type="Proteomes" id="UP000831796"/>
    </source>
</evidence>
<name>A0A8T9Q897_9BACT</name>
<sequence>MVLLPDTARKVLAPNSVSTAPVVLLPADDKPTRAVSLRILGAIAFLTVTTLLLYNVRSR</sequence>
<dbReference type="Proteomes" id="UP000831796">
    <property type="component" value="Chromosome"/>
</dbReference>
<dbReference type="RefSeq" id="WP_244676718.1">
    <property type="nucleotide sequence ID" value="NZ_CP095046.1"/>
</dbReference>
<dbReference type="EMBL" id="CP095046">
    <property type="protein sequence ID" value="UOQ73365.1"/>
    <property type="molecule type" value="Genomic_DNA"/>
</dbReference>
<dbReference type="KEGG" id="hcu:MUN79_05245"/>
<feature type="transmembrane region" description="Helical" evidence="1">
    <location>
        <begin position="35"/>
        <end position="56"/>
    </location>
</feature>
<keyword evidence="1" id="KW-1133">Transmembrane helix</keyword>